<organism evidence="1 2">
    <name type="scientific">Rhodopirellula europaea 6C</name>
    <dbReference type="NCBI Taxonomy" id="1263867"/>
    <lineage>
        <taxon>Bacteria</taxon>
        <taxon>Pseudomonadati</taxon>
        <taxon>Planctomycetota</taxon>
        <taxon>Planctomycetia</taxon>
        <taxon>Pirellulales</taxon>
        <taxon>Pirellulaceae</taxon>
        <taxon>Rhodopirellula</taxon>
    </lineage>
</organism>
<evidence type="ECO:0000313" key="2">
    <source>
        <dbReference type="Proteomes" id="UP000011529"/>
    </source>
</evidence>
<comment type="caution">
    <text evidence="1">The sequence shown here is derived from an EMBL/GenBank/DDBJ whole genome shotgun (WGS) entry which is preliminary data.</text>
</comment>
<dbReference type="Proteomes" id="UP000011529">
    <property type="component" value="Unassembled WGS sequence"/>
</dbReference>
<name>M2AUH6_9BACT</name>
<protein>
    <submittedName>
        <fullName evidence="1">Uncharacterized protein</fullName>
    </submittedName>
</protein>
<reference evidence="1" key="1">
    <citation type="submission" date="2012-11" db="EMBL/GenBank/DDBJ databases">
        <title>Permanent draft genomes of Rhodopirellula europaea strain SH398 and 6C.</title>
        <authorList>
            <person name="Richter M."/>
            <person name="Richter-Heitmann T."/>
            <person name="Frank C."/>
            <person name="Harder J."/>
            <person name="Glockner F.O."/>
        </authorList>
    </citation>
    <scope>NUCLEOTIDE SEQUENCE</scope>
    <source>
        <strain evidence="1">6C</strain>
    </source>
</reference>
<accession>M2AUH6</accession>
<dbReference type="RefSeq" id="WP_008657146.1">
    <property type="nucleotide sequence ID" value="NZ_ANMO01000120.1"/>
</dbReference>
<gene>
    <name evidence="1" type="ORF">RE6C_02732</name>
</gene>
<sequence length="84" mass="9873">MMEKEASLDRFINNRLRIGNQFVDWLDESGWPFLHGRFVKLDNFSVISAENIFIRREEFDCSVHLTKRTGRKQDVKPTVITADS</sequence>
<dbReference type="PATRIC" id="fig|1263867.3.peg.2917"/>
<reference evidence="1" key="2">
    <citation type="journal article" date="2013" name="Mar. Genomics">
        <title>Expression of sulfatases in Rhodopirellula baltica and the diversity of sulfatases in the genus Rhodopirellula.</title>
        <authorList>
            <person name="Wegner C.E."/>
            <person name="Richter-Heitmann T."/>
            <person name="Klindworth A."/>
            <person name="Klockow C."/>
            <person name="Richter M."/>
            <person name="Achstetter T."/>
            <person name="Glockner F.O."/>
            <person name="Harder J."/>
        </authorList>
    </citation>
    <scope>NUCLEOTIDE SEQUENCE [LARGE SCALE GENOMIC DNA]</scope>
    <source>
        <strain evidence="1">6C</strain>
    </source>
</reference>
<evidence type="ECO:0000313" key="1">
    <source>
        <dbReference type="EMBL" id="EMB16367.1"/>
    </source>
</evidence>
<proteinExistence type="predicted"/>
<dbReference type="AlphaFoldDB" id="M2AUH6"/>
<keyword evidence="2" id="KW-1185">Reference proteome</keyword>
<dbReference type="EMBL" id="ANMO01000120">
    <property type="protein sequence ID" value="EMB16367.1"/>
    <property type="molecule type" value="Genomic_DNA"/>
</dbReference>